<reference evidence="2" key="1">
    <citation type="journal article" date="2019" name="Int. J. Syst. Evol. Microbiol.">
        <title>The Global Catalogue of Microorganisms (GCM) 10K type strain sequencing project: providing services to taxonomists for standard genome sequencing and annotation.</title>
        <authorList>
            <consortium name="The Broad Institute Genomics Platform"/>
            <consortium name="The Broad Institute Genome Sequencing Center for Infectious Disease"/>
            <person name="Wu L."/>
            <person name="Ma J."/>
        </authorList>
    </citation>
    <scope>NUCLEOTIDE SEQUENCE [LARGE SCALE GENOMIC DNA]</scope>
    <source>
        <strain evidence="2">CCUG 58938</strain>
    </source>
</reference>
<evidence type="ECO:0000313" key="1">
    <source>
        <dbReference type="EMBL" id="MFD1000015.1"/>
    </source>
</evidence>
<comment type="caution">
    <text evidence="1">The sequence shown here is derived from an EMBL/GenBank/DDBJ whole genome shotgun (WGS) entry which is preliminary data.</text>
</comment>
<evidence type="ECO:0000313" key="2">
    <source>
        <dbReference type="Proteomes" id="UP001597112"/>
    </source>
</evidence>
<name>A0ABW3K1B2_9BACT</name>
<gene>
    <name evidence="1" type="ORF">ACFQ21_11900</name>
</gene>
<sequence>MRYILPLFCGLVFPTCVFCQNQISGLFDLSKKEISEFYIEKGSRGCFHREEAKRSYIRKQGQFVFDQSTSSNDFLPGAPGYIKKQTIHQLVSAIDSSQSKLVSITDMNLTQQDIVNFKKFIDSEEQRIKKHGIDFSDDENLYFFPEENADFAFYKNVADSLMTLPTEIINQAFRSASDVQSTTTKWRKITFVFEDKTKLVVENSDYIPNYLYVPWIVNYEGVEFKSNSIVFGKLLHQLTGNDFFGNTDEKNYAIFKIAEYVYRAQFKTK</sequence>
<protein>
    <submittedName>
        <fullName evidence="1">Uncharacterized protein</fullName>
    </submittedName>
</protein>
<dbReference type="RefSeq" id="WP_377579249.1">
    <property type="nucleotide sequence ID" value="NZ_JBHTKA010000003.1"/>
</dbReference>
<dbReference type="EMBL" id="JBHTKA010000003">
    <property type="protein sequence ID" value="MFD1000015.1"/>
    <property type="molecule type" value="Genomic_DNA"/>
</dbReference>
<keyword evidence="2" id="KW-1185">Reference proteome</keyword>
<dbReference type="Proteomes" id="UP001597112">
    <property type="component" value="Unassembled WGS sequence"/>
</dbReference>
<accession>A0ABW3K1B2</accession>
<organism evidence="1 2">
    <name type="scientific">Ohtaekwangia kribbensis</name>
    <dbReference type="NCBI Taxonomy" id="688913"/>
    <lineage>
        <taxon>Bacteria</taxon>
        <taxon>Pseudomonadati</taxon>
        <taxon>Bacteroidota</taxon>
        <taxon>Cytophagia</taxon>
        <taxon>Cytophagales</taxon>
        <taxon>Fulvivirgaceae</taxon>
        <taxon>Ohtaekwangia</taxon>
    </lineage>
</organism>
<proteinExistence type="predicted"/>